<name>A0A1G9UW06_9FLAO</name>
<dbReference type="Proteomes" id="UP000199440">
    <property type="component" value="Unassembled WGS sequence"/>
</dbReference>
<proteinExistence type="predicted"/>
<accession>A0A1G9UW06</accession>
<sequence>MKCESLTTNYLAPIQVILIADSCDSYYLVTDKIFNELVKTLLQIC</sequence>
<reference evidence="1 2" key="1">
    <citation type="submission" date="2016-10" db="EMBL/GenBank/DDBJ databases">
        <authorList>
            <person name="de Groot N.N."/>
        </authorList>
    </citation>
    <scope>NUCLEOTIDE SEQUENCE [LARGE SCALE GENOMIC DNA]</scope>
    <source>
        <strain evidence="1 2">DSM 19886</strain>
    </source>
</reference>
<dbReference type="AlphaFoldDB" id="A0A1G9UW06"/>
<protein>
    <submittedName>
        <fullName evidence="1">Uncharacterized protein</fullName>
    </submittedName>
</protein>
<gene>
    <name evidence="1" type="ORF">SAMN04488514_1122</name>
</gene>
<dbReference type="EMBL" id="FNGV01000012">
    <property type="protein sequence ID" value="SDM64121.1"/>
    <property type="molecule type" value="Genomic_DNA"/>
</dbReference>
<organism evidence="1 2">
    <name type="scientific">Kriegella aquimaris</name>
    <dbReference type="NCBI Taxonomy" id="192904"/>
    <lineage>
        <taxon>Bacteria</taxon>
        <taxon>Pseudomonadati</taxon>
        <taxon>Bacteroidota</taxon>
        <taxon>Flavobacteriia</taxon>
        <taxon>Flavobacteriales</taxon>
        <taxon>Flavobacteriaceae</taxon>
        <taxon>Kriegella</taxon>
    </lineage>
</organism>
<evidence type="ECO:0000313" key="2">
    <source>
        <dbReference type="Proteomes" id="UP000199440"/>
    </source>
</evidence>
<evidence type="ECO:0000313" key="1">
    <source>
        <dbReference type="EMBL" id="SDM64121.1"/>
    </source>
</evidence>
<dbReference type="STRING" id="192904.SAMN04488514_1122"/>
<keyword evidence="2" id="KW-1185">Reference proteome</keyword>